<dbReference type="RefSeq" id="WP_058699570.1">
    <property type="nucleotide sequence ID" value="NZ_CP013690.1"/>
</dbReference>
<dbReference type="KEGG" id="mod:AS202_13925"/>
<evidence type="ECO:0000313" key="2">
    <source>
        <dbReference type="Proteomes" id="UP000069030"/>
    </source>
</evidence>
<gene>
    <name evidence="1" type="ORF">AS202_13925</name>
</gene>
<dbReference type="EMBL" id="CP013690">
    <property type="protein sequence ID" value="ALU27190.1"/>
    <property type="molecule type" value="Genomic_DNA"/>
</dbReference>
<evidence type="ECO:0008006" key="3">
    <source>
        <dbReference type="Google" id="ProtNLM"/>
    </source>
</evidence>
<reference evidence="1 2" key="1">
    <citation type="journal article" date="2016" name="J. Zhejiang Univ. Sci. B">
        <title>Antibiotic resistance mechanisms of Myroides sp.</title>
        <authorList>
            <person name="Hu S."/>
            <person name="Yuan S."/>
            <person name="Qu H."/>
            <person name="Jiang T."/>
            <person name="Zhou Y."/>
            <person name="Wang M."/>
            <person name="Ming D."/>
        </authorList>
    </citation>
    <scope>NUCLEOTIDE SEQUENCE [LARGE SCALE GENOMIC DNA]</scope>
    <source>
        <strain evidence="1 2">PR63039</strain>
    </source>
</reference>
<accession>A0AAI8C767</accession>
<dbReference type="Proteomes" id="UP000069030">
    <property type="component" value="Chromosome"/>
</dbReference>
<evidence type="ECO:0000313" key="1">
    <source>
        <dbReference type="EMBL" id="ALU27190.1"/>
    </source>
</evidence>
<protein>
    <recommendedName>
        <fullName evidence="3">Transcription regulator BetR N-terminal domain-containing protein</fullName>
    </recommendedName>
</protein>
<sequence>MSAYQKHFIHIISEQLPEGVKLVDFISELIHLGKEACYRRIRGEVEFTLTDVVTIAKAMNINLTSLIIREGGDKITCNLRVLKEDSLEQVYIRMIEAELNVLEGFEQKSRHTLHMVCKELPELLYLASDNLMKLRLMKIELNQGVLIPTAFKKIEITSAIKRIQQRYWQALQDFKLTVYLGPDILNTLVYDILYFYKINTLTEEDKTLIQSELNDVIDLLSLIGSTGKYKNKDIELYLSYLGLDISHNYLKSDGLEASVVHLSSPNSILSFDPAFNNAQEHRINMIKRTSTLISLSGEPEKVAYLNKQREVLKNIKSK</sequence>
<name>A0AAI8C767_9FLAO</name>
<organism evidence="1 2">
    <name type="scientific">Myroides odoratimimus</name>
    <dbReference type="NCBI Taxonomy" id="76832"/>
    <lineage>
        <taxon>Bacteria</taxon>
        <taxon>Pseudomonadati</taxon>
        <taxon>Bacteroidota</taxon>
        <taxon>Flavobacteriia</taxon>
        <taxon>Flavobacteriales</taxon>
        <taxon>Flavobacteriaceae</taxon>
        <taxon>Myroides</taxon>
    </lineage>
</organism>
<dbReference type="AlphaFoldDB" id="A0AAI8C767"/>
<proteinExistence type="predicted"/>